<dbReference type="PROSITE" id="PS01124">
    <property type="entry name" value="HTH_ARAC_FAMILY_2"/>
    <property type="match status" value="1"/>
</dbReference>
<evidence type="ECO:0000313" key="6">
    <source>
        <dbReference type="Proteomes" id="UP000460715"/>
    </source>
</evidence>
<dbReference type="SMART" id="SM00342">
    <property type="entry name" value="HTH_ARAC"/>
    <property type="match status" value="1"/>
</dbReference>
<dbReference type="OrthoDB" id="9802263at2"/>
<dbReference type="InterPro" id="IPR032783">
    <property type="entry name" value="AraC_lig"/>
</dbReference>
<keyword evidence="6" id="KW-1185">Reference proteome</keyword>
<evidence type="ECO:0000256" key="2">
    <source>
        <dbReference type="ARBA" id="ARBA00023125"/>
    </source>
</evidence>
<dbReference type="PANTHER" id="PTHR46796:SF7">
    <property type="entry name" value="ARAC FAMILY TRANSCRIPTIONAL REGULATOR"/>
    <property type="match status" value="1"/>
</dbReference>
<dbReference type="RefSeq" id="WP_160935784.1">
    <property type="nucleotide sequence ID" value="NZ_SNVJ01000003.1"/>
</dbReference>
<evidence type="ECO:0000256" key="1">
    <source>
        <dbReference type="ARBA" id="ARBA00023015"/>
    </source>
</evidence>
<sequence>MGADTLSEVLRAVRLSGAVFFRIDVCAPWVAETPPAAMCAPFIMPQAQHLMEFHIIGHGPCFGGLADAEPVALEVGDVLAFPQGDPHVLSSAPGLRQRPDLGLYRSAGSARLPFAVALGEGGPPTGRLICGFLGCDARPFNPLLQALPRMLHFRSRAEPDAGWFRPLVEAVVAESAAPRIGGECILARLSELLFIELVRRHLRATPEGETGWLAGLRDIHVGRSLNLLHARPAVAWTLESLAREAGLSRSSLAERFTRLVGQPPMQYLARWRMQLAAGLLADDDRPVAQVALAVGYESEAAFSRAFHRLTGLPPSAWRRARAQEPAGGIS</sequence>
<dbReference type="Gene3D" id="1.10.10.60">
    <property type="entry name" value="Homeodomain-like"/>
    <property type="match status" value="2"/>
</dbReference>
<dbReference type="PRINTS" id="PR00032">
    <property type="entry name" value="HTHARAC"/>
</dbReference>
<keyword evidence="1" id="KW-0805">Transcription regulation</keyword>
<keyword evidence="3" id="KW-0804">Transcription</keyword>
<reference evidence="5 6" key="1">
    <citation type="submission" date="2019-03" db="EMBL/GenBank/DDBJ databases">
        <title>Roseomonas sp. a novel Roseomonas species isolated from Sea whip Gorgonian.</title>
        <authorList>
            <person name="Li F."/>
            <person name="Pan X."/>
            <person name="Huang S."/>
            <person name="Li Z."/>
            <person name="Meng B."/>
        </authorList>
    </citation>
    <scope>NUCLEOTIDE SEQUENCE [LARGE SCALE GENOMIC DNA]</scope>
    <source>
        <strain evidence="5 6">M0104</strain>
    </source>
</reference>
<dbReference type="Pfam" id="PF12833">
    <property type="entry name" value="HTH_18"/>
    <property type="match status" value="1"/>
</dbReference>
<dbReference type="Pfam" id="PF12852">
    <property type="entry name" value="Cupin_6"/>
    <property type="match status" value="1"/>
</dbReference>
<accession>A0A845BBB9</accession>
<proteinExistence type="predicted"/>
<gene>
    <name evidence="5" type="ORF">E0493_04775</name>
</gene>
<dbReference type="Proteomes" id="UP000460715">
    <property type="component" value="Unassembled WGS sequence"/>
</dbReference>
<name>A0A845BBB9_9PROT</name>
<feature type="domain" description="HTH araC/xylS-type" evidence="4">
    <location>
        <begin position="222"/>
        <end position="320"/>
    </location>
</feature>
<dbReference type="InterPro" id="IPR018060">
    <property type="entry name" value="HTH_AraC"/>
</dbReference>
<dbReference type="GO" id="GO:0043565">
    <property type="term" value="F:sequence-specific DNA binding"/>
    <property type="evidence" value="ECO:0007669"/>
    <property type="project" value="InterPro"/>
</dbReference>
<dbReference type="InterPro" id="IPR020449">
    <property type="entry name" value="Tscrpt_reg_AraC-type_HTH"/>
</dbReference>
<protein>
    <submittedName>
        <fullName evidence="5">AraC family transcriptional regulator</fullName>
    </submittedName>
</protein>
<comment type="caution">
    <text evidence="5">The sequence shown here is derived from an EMBL/GenBank/DDBJ whole genome shotgun (WGS) entry which is preliminary data.</text>
</comment>
<dbReference type="InterPro" id="IPR009057">
    <property type="entry name" value="Homeodomain-like_sf"/>
</dbReference>
<dbReference type="GO" id="GO:0003700">
    <property type="term" value="F:DNA-binding transcription factor activity"/>
    <property type="evidence" value="ECO:0007669"/>
    <property type="project" value="InterPro"/>
</dbReference>
<dbReference type="SUPFAM" id="SSF46689">
    <property type="entry name" value="Homeodomain-like"/>
    <property type="match status" value="2"/>
</dbReference>
<dbReference type="AlphaFoldDB" id="A0A845BBB9"/>
<evidence type="ECO:0000259" key="4">
    <source>
        <dbReference type="PROSITE" id="PS01124"/>
    </source>
</evidence>
<evidence type="ECO:0000256" key="3">
    <source>
        <dbReference type="ARBA" id="ARBA00023163"/>
    </source>
</evidence>
<dbReference type="PANTHER" id="PTHR46796">
    <property type="entry name" value="HTH-TYPE TRANSCRIPTIONAL ACTIVATOR RHAS-RELATED"/>
    <property type="match status" value="1"/>
</dbReference>
<dbReference type="EMBL" id="SNVJ01000003">
    <property type="protein sequence ID" value="MXP62667.1"/>
    <property type="molecule type" value="Genomic_DNA"/>
</dbReference>
<organism evidence="5 6">
    <name type="scientific">Teichococcus coralli</name>
    <dbReference type="NCBI Taxonomy" id="2545983"/>
    <lineage>
        <taxon>Bacteria</taxon>
        <taxon>Pseudomonadati</taxon>
        <taxon>Pseudomonadota</taxon>
        <taxon>Alphaproteobacteria</taxon>
        <taxon>Acetobacterales</taxon>
        <taxon>Roseomonadaceae</taxon>
        <taxon>Roseomonas</taxon>
    </lineage>
</organism>
<evidence type="ECO:0000313" key="5">
    <source>
        <dbReference type="EMBL" id="MXP62667.1"/>
    </source>
</evidence>
<keyword evidence="2" id="KW-0238">DNA-binding</keyword>
<dbReference type="InterPro" id="IPR050204">
    <property type="entry name" value="AraC_XylS_family_regulators"/>
</dbReference>